<dbReference type="GO" id="GO:0043952">
    <property type="term" value="P:protein transport by the Sec complex"/>
    <property type="evidence" value="ECO:0007669"/>
    <property type="project" value="UniProtKB-UniRule"/>
</dbReference>
<gene>
    <name evidence="10 14" type="primary">secY</name>
    <name evidence="14" type="ORF">BCAMP_04312</name>
</gene>
<comment type="function">
    <text evidence="10 11">The central subunit of the protein translocation channel SecYEG. Consists of two halves formed by TMs 1-5 and 6-10. These two domains form a lateral gate at the front which open onto the bilayer between TMs 2 and 7, and are clamped together by SecE at the back. The channel is closed by both a pore ring composed of hydrophobic SecY resides and a short helix (helix 2A) on the extracellular side of the membrane which forms a plug. The plug probably moves laterally to allow the channel to open. The ring and the pore may move independently.</text>
</comment>
<dbReference type="EMBL" id="AODH01000015">
    <property type="protein sequence ID" value="EUJ40810.1"/>
    <property type="molecule type" value="Genomic_DNA"/>
</dbReference>
<comment type="subcellular location">
    <subcellularLocation>
        <location evidence="10">Cell membrane</location>
        <topology evidence="10">Multi-pass membrane protein</topology>
    </subcellularLocation>
    <subcellularLocation>
        <location evidence="1 12">Membrane</location>
        <topology evidence="1 12">Multi-pass membrane protein</topology>
    </subcellularLocation>
</comment>
<evidence type="ECO:0000256" key="7">
    <source>
        <dbReference type="ARBA" id="ARBA00023010"/>
    </source>
</evidence>
<keyword evidence="7 10" id="KW-0811">Translocation</keyword>
<dbReference type="OrthoDB" id="9809248at2"/>
<keyword evidence="6 10" id="KW-1133">Transmembrane helix</keyword>
<organism evidence="14 15">
    <name type="scientific">Brochothrix campestris FSL F6-1037</name>
    <dbReference type="NCBI Taxonomy" id="1265861"/>
    <lineage>
        <taxon>Bacteria</taxon>
        <taxon>Bacillati</taxon>
        <taxon>Bacillota</taxon>
        <taxon>Bacilli</taxon>
        <taxon>Bacillales</taxon>
        <taxon>Listeriaceae</taxon>
        <taxon>Brochothrix</taxon>
    </lineage>
</organism>
<comment type="subunit">
    <text evidence="10">Component of the Sec protein translocase complex. Heterotrimer consisting of SecY, SecE and SecG subunits. The heterotrimers can form oligomers, although 1 heterotrimer is thought to be able to translocate proteins. Interacts with the ribosome. Interacts with SecDF, and other proteins may be involved. Interacts with SecA.</text>
</comment>
<dbReference type="PANTHER" id="PTHR10906">
    <property type="entry name" value="SECY/SEC61-ALPHA FAMILY MEMBER"/>
    <property type="match status" value="1"/>
</dbReference>
<dbReference type="PROSITE" id="PS00755">
    <property type="entry name" value="SECY_1"/>
    <property type="match status" value="1"/>
</dbReference>
<feature type="transmembrane region" description="Helical" evidence="10">
    <location>
        <begin position="114"/>
        <end position="131"/>
    </location>
</feature>
<evidence type="ECO:0000256" key="13">
    <source>
        <dbReference type="RuleBase" id="RU004349"/>
    </source>
</evidence>
<evidence type="ECO:0000256" key="12">
    <source>
        <dbReference type="RuleBase" id="RU003484"/>
    </source>
</evidence>
<evidence type="ECO:0000313" key="14">
    <source>
        <dbReference type="EMBL" id="EUJ40810.1"/>
    </source>
</evidence>
<feature type="transmembrane region" description="Helical" evidence="10">
    <location>
        <begin position="210"/>
        <end position="233"/>
    </location>
</feature>
<evidence type="ECO:0000256" key="1">
    <source>
        <dbReference type="ARBA" id="ARBA00004141"/>
    </source>
</evidence>
<feature type="transmembrane region" description="Helical" evidence="10">
    <location>
        <begin position="270"/>
        <end position="291"/>
    </location>
</feature>
<evidence type="ECO:0000256" key="11">
    <source>
        <dbReference type="RuleBase" id="RU000537"/>
    </source>
</evidence>
<dbReference type="InterPro" id="IPR030659">
    <property type="entry name" value="SecY_CS"/>
</dbReference>
<evidence type="ECO:0000256" key="8">
    <source>
        <dbReference type="ARBA" id="ARBA00023136"/>
    </source>
</evidence>
<keyword evidence="4 10" id="KW-0812">Transmembrane</keyword>
<evidence type="ECO:0000256" key="6">
    <source>
        <dbReference type="ARBA" id="ARBA00022989"/>
    </source>
</evidence>
<comment type="similarity">
    <text evidence="2 10 13">Belongs to the SecY/SEC61-alpha family.</text>
</comment>
<dbReference type="HAMAP" id="MF_01465">
    <property type="entry name" value="SecY"/>
    <property type="match status" value="1"/>
</dbReference>
<evidence type="ECO:0000256" key="10">
    <source>
        <dbReference type="HAMAP-Rule" id="MF_01465"/>
    </source>
</evidence>
<dbReference type="PATRIC" id="fig|1265861.3.peg.848"/>
<sequence length="431" mass="46652">MFSTFLNFFKVKDIRSKILFTLAMLIVFRIGAHIPVPGVDASQLKALNTSLVGFLDLFGGGSLSNFSIFAVGIMPYITASIIVQLLEMDVVPKLSEWAKQGEMGRRKLNQLKRYLTIVLGLVQSFGVSYGFNNMTGATLVPNASVGQFALMAIILTTGTLFLMWMGEQITEKGIGNGVSIIIMAGIIANVPSSVGQLLTTQLAKTGTPLFITVIEMILLVVAVIVIVALVVFVQQASRKIPVHYSKRASSSAAPRGAQVSHLPLKVNSAGVIPVIFASAFIITPQTLLTFADQDKGWVTTLGKVFNLQQPAGMVLYVILILAFTYFYAFIQVNPEKVAENLQKQGGYVPTIRPGKDTEKYLSRVLLRLTFVGSIFLAAIAILPTIGTQLFSLPQGLGIGGTSLLIMVGVALDTMKQLEGQLVKRNYRGFLK</sequence>
<dbReference type="PRINTS" id="PR00303">
    <property type="entry name" value="SECYTRNLCASE"/>
</dbReference>
<name>W7CVY0_9LIST</name>
<feature type="transmembrane region" description="Helical" evidence="10">
    <location>
        <begin position="392"/>
        <end position="411"/>
    </location>
</feature>
<evidence type="ECO:0000256" key="9">
    <source>
        <dbReference type="ARBA" id="ARBA00039733"/>
    </source>
</evidence>
<evidence type="ECO:0000313" key="15">
    <source>
        <dbReference type="Proteomes" id="UP000019243"/>
    </source>
</evidence>
<dbReference type="PIRSF" id="PIRSF004557">
    <property type="entry name" value="SecY"/>
    <property type="match status" value="1"/>
</dbReference>
<dbReference type="SUPFAM" id="SSF103491">
    <property type="entry name" value="Preprotein translocase SecY subunit"/>
    <property type="match status" value="1"/>
</dbReference>
<dbReference type="InterPro" id="IPR023201">
    <property type="entry name" value="SecY_dom_sf"/>
</dbReference>
<evidence type="ECO:0000256" key="5">
    <source>
        <dbReference type="ARBA" id="ARBA00022927"/>
    </source>
</evidence>
<comment type="caution">
    <text evidence="14">The sequence shown here is derived from an EMBL/GenBank/DDBJ whole genome shotgun (WGS) entry which is preliminary data.</text>
</comment>
<keyword evidence="10" id="KW-1003">Cell membrane</keyword>
<feature type="transmembrane region" description="Helical" evidence="10">
    <location>
        <begin position="364"/>
        <end position="386"/>
    </location>
</feature>
<dbReference type="InterPro" id="IPR026593">
    <property type="entry name" value="SecY"/>
</dbReference>
<dbReference type="STRING" id="1265861.BCAMP_04312"/>
<dbReference type="GO" id="GO:0065002">
    <property type="term" value="P:intracellular protein transmembrane transport"/>
    <property type="evidence" value="ECO:0007669"/>
    <property type="project" value="UniProtKB-UniRule"/>
</dbReference>
<feature type="transmembrane region" description="Helical" evidence="10">
    <location>
        <begin position="143"/>
        <end position="165"/>
    </location>
</feature>
<evidence type="ECO:0000256" key="2">
    <source>
        <dbReference type="ARBA" id="ARBA00005751"/>
    </source>
</evidence>
<dbReference type="Pfam" id="PF00344">
    <property type="entry name" value="SecY"/>
    <property type="match status" value="1"/>
</dbReference>
<reference evidence="14 15" key="1">
    <citation type="submission" date="2012-12" db="EMBL/GenBank/DDBJ databases">
        <title>Novel taxa of Listeriaceae from agricultural environments in the United States.</title>
        <authorList>
            <person name="den Bakker H.C."/>
            <person name="Allred A."/>
            <person name="Warchocki S."/>
            <person name="Wright E.M."/>
            <person name="Burrell A."/>
            <person name="Nightingale K.K."/>
            <person name="Kephart D."/>
            <person name="Wiedmann M."/>
        </authorList>
    </citation>
    <scope>NUCLEOTIDE SEQUENCE [LARGE SCALE GENOMIC DNA]</scope>
    <source>
        <strain evidence="14 15">FSL F6-1037</strain>
    </source>
</reference>
<keyword evidence="5 10" id="KW-0653">Protein transport</keyword>
<dbReference type="GO" id="GO:0005886">
    <property type="term" value="C:plasma membrane"/>
    <property type="evidence" value="ECO:0007669"/>
    <property type="project" value="UniProtKB-SubCell"/>
</dbReference>
<dbReference type="InterPro" id="IPR002208">
    <property type="entry name" value="SecY/SEC61-alpha"/>
</dbReference>
<evidence type="ECO:0000256" key="3">
    <source>
        <dbReference type="ARBA" id="ARBA00022448"/>
    </source>
</evidence>
<accession>W7CVY0</accession>
<dbReference type="GO" id="GO:0006605">
    <property type="term" value="P:protein targeting"/>
    <property type="evidence" value="ECO:0007669"/>
    <property type="project" value="UniProtKB-UniRule"/>
</dbReference>
<dbReference type="Proteomes" id="UP000019243">
    <property type="component" value="Unassembled WGS sequence"/>
</dbReference>
<feature type="transmembrane region" description="Helical" evidence="10">
    <location>
        <begin position="311"/>
        <end position="330"/>
    </location>
</feature>
<dbReference type="NCBIfam" id="TIGR00967">
    <property type="entry name" value="3a0501s007"/>
    <property type="match status" value="1"/>
</dbReference>
<dbReference type="Gene3D" id="1.10.3370.10">
    <property type="entry name" value="SecY subunit domain"/>
    <property type="match status" value="1"/>
</dbReference>
<keyword evidence="3 10" id="KW-0813">Transport</keyword>
<proteinExistence type="inferred from homology"/>
<dbReference type="RefSeq" id="WP_035313838.1">
    <property type="nucleotide sequence ID" value="NZ_AODH01000015.1"/>
</dbReference>
<comment type="caution">
    <text evidence="10">Lacks conserved residue(s) required for the propagation of feature annotation.</text>
</comment>
<evidence type="ECO:0000256" key="4">
    <source>
        <dbReference type="ARBA" id="ARBA00022692"/>
    </source>
</evidence>
<feature type="transmembrane region" description="Helical" evidence="10">
    <location>
        <begin position="65"/>
        <end position="86"/>
    </location>
</feature>
<dbReference type="PROSITE" id="PS00756">
    <property type="entry name" value="SECY_2"/>
    <property type="match status" value="1"/>
</dbReference>
<protein>
    <recommendedName>
        <fullName evidence="9 10">Protein translocase subunit SecY</fullName>
    </recommendedName>
</protein>
<dbReference type="FunFam" id="1.10.3370.10:FF:000001">
    <property type="entry name" value="Preprotein translocase subunit SecY"/>
    <property type="match status" value="1"/>
</dbReference>
<dbReference type="AlphaFoldDB" id="W7CVY0"/>
<feature type="transmembrane region" description="Helical" evidence="10">
    <location>
        <begin position="177"/>
        <end position="198"/>
    </location>
</feature>
<keyword evidence="15" id="KW-1185">Reference proteome</keyword>
<keyword evidence="8 10" id="KW-0472">Membrane</keyword>